<keyword evidence="3" id="KW-1185">Reference proteome</keyword>
<evidence type="ECO:0000313" key="2">
    <source>
        <dbReference type="EMBL" id="KAJ8096614.1"/>
    </source>
</evidence>
<reference evidence="2" key="1">
    <citation type="submission" date="2023-03" db="EMBL/GenBank/DDBJ databases">
        <title>Near-Complete genome sequence of Lipomyces tetrasporous NRRL Y-64009, an oleaginous yeast capable of growing on lignocellulosic hydrolysates.</title>
        <authorList>
            <consortium name="Lawrence Berkeley National Laboratory"/>
            <person name="Jagtap S.S."/>
            <person name="Liu J.-J."/>
            <person name="Walukiewicz H.E."/>
            <person name="Pangilinan J."/>
            <person name="Lipzen A."/>
            <person name="Ahrendt S."/>
            <person name="Koriabine M."/>
            <person name="Cobaugh K."/>
            <person name="Salamov A."/>
            <person name="Yoshinaga Y."/>
            <person name="Ng V."/>
            <person name="Daum C."/>
            <person name="Grigoriev I.V."/>
            <person name="Slininger P.J."/>
            <person name="Dien B.S."/>
            <person name="Jin Y.-S."/>
            <person name="Rao C.V."/>
        </authorList>
    </citation>
    <scope>NUCLEOTIDE SEQUENCE</scope>
    <source>
        <strain evidence="2">NRRL Y-64009</strain>
    </source>
</reference>
<comment type="caution">
    <text evidence="2">The sequence shown here is derived from an EMBL/GenBank/DDBJ whole genome shotgun (WGS) entry which is preliminary data.</text>
</comment>
<keyword evidence="1" id="KW-0732">Signal</keyword>
<evidence type="ECO:0000313" key="3">
    <source>
        <dbReference type="Proteomes" id="UP001217417"/>
    </source>
</evidence>
<dbReference type="AlphaFoldDB" id="A0AAD7QK98"/>
<evidence type="ECO:0000256" key="1">
    <source>
        <dbReference type="SAM" id="SignalP"/>
    </source>
</evidence>
<dbReference type="RefSeq" id="XP_056040064.1">
    <property type="nucleotide sequence ID" value="XM_056189761.1"/>
</dbReference>
<sequence length="292" mass="32673">MLTYSLNFYVALLVTLTTVLASPIYLPTEGFHADKNATFVRCTDSSTDPLCRLAKQPDTAVMEHSLLPDGTWSITKSNWTRESLKAVREQHNVTSIMRSAGDGMEDPQADLEKRESAPPVCTGPKTQTWFDQDEWGYWYQSWNQVGNCFYCDSCNEAIQSSFAVTESWTVGLSAGFDQVIQASFSFSWGQSYSLSDTRTCNWNPGDTWGCHTIWYQPLMSYHNGWANYQTHQWCSNTGDQYYDHQYTYVNVNQAANGGINQGNLGCGSGCGGWDHRQCTNGNNGGTLWGPPN</sequence>
<dbReference type="Proteomes" id="UP001217417">
    <property type="component" value="Unassembled WGS sequence"/>
</dbReference>
<proteinExistence type="predicted"/>
<accession>A0AAD7QK98</accession>
<feature type="signal peptide" evidence="1">
    <location>
        <begin position="1"/>
        <end position="21"/>
    </location>
</feature>
<protein>
    <submittedName>
        <fullName evidence="2">Uncharacterized protein</fullName>
    </submittedName>
</protein>
<organism evidence="2 3">
    <name type="scientific">Lipomyces tetrasporus</name>
    <dbReference type="NCBI Taxonomy" id="54092"/>
    <lineage>
        <taxon>Eukaryota</taxon>
        <taxon>Fungi</taxon>
        <taxon>Dikarya</taxon>
        <taxon>Ascomycota</taxon>
        <taxon>Saccharomycotina</taxon>
        <taxon>Lipomycetes</taxon>
        <taxon>Lipomycetales</taxon>
        <taxon>Lipomycetaceae</taxon>
        <taxon>Lipomyces</taxon>
    </lineage>
</organism>
<dbReference type="EMBL" id="JARPMG010000013">
    <property type="protein sequence ID" value="KAJ8096614.1"/>
    <property type="molecule type" value="Genomic_DNA"/>
</dbReference>
<gene>
    <name evidence="2" type="ORF">POJ06DRAFT_278758</name>
</gene>
<name>A0AAD7QK98_9ASCO</name>
<feature type="chain" id="PRO_5042223428" evidence="1">
    <location>
        <begin position="22"/>
        <end position="292"/>
    </location>
</feature>
<dbReference type="GeneID" id="80884927"/>